<evidence type="ECO:0000313" key="2">
    <source>
        <dbReference type="EMBL" id="MFC6021430.1"/>
    </source>
</evidence>
<sequence>MFPTVTRRALLTGGAAAGLALALPATARAAEPVAYAAFRIVRSRAGEPSQPEIVLPEGYQFVSGAKYNVASRAEYYTFVTGPSNSSGIEVEVFWPGVQVKTVVYLESRLLIRRDPINRHRFRFTLPVTRTSADANQPTIQIWSYVDRPVGIEFNLVHNDPSRAAGPWLDVPWPRNETRSQVHQAFATHAILNASGLKAAAAAKGHRWFLQGFETNNALHPDNPPHWNLSYNSGPSFSYPTHNGHFWLNSEADNFYNGMDVTGLGRLKYYVGDPAPIYDFGTDANGGRGDLVATLTIREDGGLDIAPPSGPVYAIAAGRDGTLINEVTVLRDSRPWLRIETEDRYDVGKTTVKTIGLQTDVAKKNVQVYRYDPLTGALIAGQ</sequence>
<comment type="caution">
    <text evidence="2">The sequence shown here is derived from an EMBL/GenBank/DDBJ whole genome shotgun (WGS) entry which is preliminary data.</text>
</comment>
<name>A0ABW1KI72_9ACTN</name>
<dbReference type="PROSITE" id="PS51318">
    <property type="entry name" value="TAT"/>
    <property type="match status" value="1"/>
</dbReference>
<gene>
    <name evidence="2" type="ORF">ACFP2T_35340</name>
</gene>
<feature type="chain" id="PRO_5046085971" evidence="1">
    <location>
        <begin position="30"/>
        <end position="381"/>
    </location>
</feature>
<evidence type="ECO:0000313" key="3">
    <source>
        <dbReference type="Proteomes" id="UP001596203"/>
    </source>
</evidence>
<evidence type="ECO:0000256" key="1">
    <source>
        <dbReference type="SAM" id="SignalP"/>
    </source>
</evidence>
<dbReference type="InterPro" id="IPR006311">
    <property type="entry name" value="TAT_signal"/>
</dbReference>
<feature type="signal peptide" evidence="1">
    <location>
        <begin position="1"/>
        <end position="29"/>
    </location>
</feature>
<proteinExistence type="predicted"/>
<organism evidence="2 3">
    <name type="scientific">Plantactinospora solaniradicis</name>
    <dbReference type="NCBI Taxonomy" id="1723736"/>
    <lineage>
        <taxon>Bacteria</taxon>
        <taxon>Bacillati</taxon>
        <taxon>Actinomycetota</taxon>
        <taxon>Actinomycetes</taxon>
        <taxon>Micromonosporales</taxon>
        <taxon>Micromonosporaceae</taxon>
        <taxon>Plantactinospora</taxon>
    </lineage>
</organism>
<protein>
    <submittedName>
        <fullName evidence="2">Uncharacterized protein</fullName>
    </submittedName>
</protein>
<dbReference type="EMBL" id="JBHSPR010000042">
    <property type="protein sequence ID" value="MFC6021430.1"/>
    <property type="molecule type" value="Genomic_DNA"/>
</dbReference>
<keyword evidence="3" id="KW-1185">Reference proteome</keyword>
<dbReference type="RefSeq" id="WP_377429585.1">
    <property type="nucleotide sequence ID" value="NZ_JBHSPR010000042.1"/>
</dbReference>
<dbReference type="Proteomes" id="UP001596203">
    <property type="component" value="Unassembled WGS sequence"/>
</dbReference>
<accession>A0ABW1KI72</accession>
<keyword evidence="1" id="KW-0732">Signal</keyword>
<reference evidence="3" key="1">
    <citation type="journal article" date="2019" name="Int. J. Syst. Evol. Microbiol.">
        <title>The Global Catalogue of Microorganisms (GCM) 10K type strain sequencing project: providing services to taxonomists for standard genome sequencing and annotation.</title>
        <authorList>
            <consortium name="The Broad Institute Genomics Platform"/>
            <consortium name="The Broad Institute Genome Sequencing Center for Infectious Disease"/>
            <person name="Wu L."/>
            <person name="Ma J."/>
        </authorList>
    </citation>
    <scope>NUCLEOTIDE SEQUENCE [LARGE SCALE GENOMIC DNA]</scope>
    <source>
        <strain evidence="3">ZS-35-S2</strain>
    </source>
</reference>